<evidence type="ECO:0000259" key="1">
    <source>
        <dbReference type="Pfam" id="PF12902"/>
    </source>
</evidence>
<accession>A0ABV9APM1</accession>
<evidence type="ECO:0000313" key="2">
    <source>
        <dbReference type="EMBL" id="MFC4500493.1"/>
    </source>
</evidence>
<protein>
    <submittedName>
        <fullName evidence="2">Ferritin-like protein</fullName>
    </submittedName>
</protein>
<dbReference type="RefSeq" id="WP_381170339.1">
    <property type="nucleotide sequence ID" value="NZ_JBHSFK010000007.1"/>
</dbReference>
<dbReference type="PANTHER" id="PTHR34400">
    <property type="match status" value="1"/>
</dbReference>
<dbReference type="Pfam" id="PF12902">
    <property type="entry name" value="Ferritin-like"/>
    <property type="match status" value="1"/>
</dbReference>
<dbReference type="InterPro" id="IPR012347">
    <property type="entry name" value="Ferritin-like"/>
</dbReference>
<dbReference type="PANTHER" id="PTHR34400:SF4">
    <property type="entry name" value="MEMBRANE PROTEIN"/>
    <property type="match status" value="1"/>
</dbReference>
<dbReference type="Gene3D" id="1.20.1260.10">
    <property type="match status" value="1"/>
</dbReference>
<gene>
    <name evidence="2" type="ORF">ACFPIH_13280</name>
</gene>
<comment type="caution">
    <text evidence="2">The sequence shown here is derived from an EMBL/GenBank/DDBJ whole genome shotgun (WGS) entry which is preliminary data.</text>
</comment>
<reference evidence="3" key="1">
    <citation type="journal article" date="2019" name="Int. J. Syst. Evol. Microbiol.">
        <title>The Global Catalogue of Microorganisms (GCM) 10K type strain sequencing project: providing services to taxonomists for standard genome sequencing and annotation.</title>
        <authorList>
            <consortium name="The Broad Institute Genomics Platform"/>
            <consortium name="The Broad Institute Genome Sequencing Center for Infectious Disease"/>
            <person name="Wu L."/>
            <person name="Ma J."/>
        </authorList>
    </citation>
    <scope>NUCLEOTIDE SEQUENCE [LARGE SCALE GENOMIC DNA]</scope>
    <source>
        <strain evidence="3">CGMCC 4.7177</strain>
    </source>
</reference>
<organism evidence="2 3">
    <name type="scientific">Streptomyces vulcanius</name>
    <dbReference type="NCBI Taxonomy" id="1441876"/>
    <lineage>
        <taxon>Bacteria</taxon>
        <taxon>Bacillati</taxon>
        <taxon>Actinomycetota</taxon>
        <taxon>Actinomycetes</taxon>
        <taxon>Kitasatosporales</taxon>
        <taxon>Streptomycetaceae</taxon>
        <taxon>Streptomyces</taxon>
    </lineage>
</organism>
<dbReference type="Proteomes" id="UP001595839">
    <property type="component" value="Unassembled WGS sequence"/>
</dbReference>
<dbReference type="InterPro" id="IPR026820">
    <property type="entry name" value="VioB/RebD_dom"/>
</dbReference>
<feature type="domain" description="Iminophenyl-pyruvate dimer synthase" evidence="1">
    <location>
        <begin position="33"/>
        <end position="242"/>
    </location>
</feature>
<sequence length="366" mass="40579">MTTVELDYSSDGIVQLMQTPPEQRSLAWLKNALQQAIMLELATLPPYLCGYWSVIQDTDSGKAAATAIRAIIFDEMSHLGHVCNMLTTIGGSPRLADESVLAPYPCPLPGGVRPKIYPELEVYLSGLTKDSAEMYSQIEAPEEPLAQFADEETYTSIGAFYTAIQEAFRVHQGEIKGTRQVIRSMGHHGEGNSLFAIASLADAEKAIEIIKEQGEGTDKTPDNPFPGYEGELSHYYVFREIFRGRKLKKVQETPPMWDFQGDPIPMPNAHPMGKVPKGGWANNPDTVPDATARAELDKGNMAFSKMLHSLEETWQQDKPEDADRHMGEAVGHMFALKDPAIKLMAMALPKDPQHRYGPEFRFVATP</sequence>
<evidence type="ECO:0000313" key="3">
    <source>
        <dbReference type="Proteomes" id="UP001595839"/>
    </source>
</evidence>
<proteinExistence type="predicted"/>
<keyword evidence="3" id="KW-1185">Reference proteome</keyword>
<name>A0ABV9APM1_9ACTN</name>
<dbReference type="EMBL" id="JBHSFK010000007">
    <property type="protein sequence ID" value="MFC4500493.1"/>
    <property type="molecule type" value="Genomic_DNA"/>
</dbReference>